<feature type="transmembrane region" description="Helical" evidence="1">
    <location>
        <begin position="103"/>
        <end position="127"/>
    </location>
</feature>
<feature type="transmembrane region" description="Helical" evidence="1">
    <location>
        <begin position="78"/>
        <end position="96"/>
    </location>
</feature>
<proteinExistence type="predicted"/>
<dbReference type="EMBL" id="AUPC02000191">
    <property type="protein sequence ID" value="POG66426.1"/>
    <property type="molecule type" value="Genomic_DNA"/>
</dbReference>
<protein>
    <recommendedName>
        <fullName evidence="4">DUF606-domain-containing protein</fullName>
    </recommendedName>
</protein>
<dbReference type="Proteomes" id="UP000018888">
    <property type="component" value="Unassembled WGS sequence"/>
</dbReference>
<evidence type="ECO:0000313" key="2">
    <source>
        <dbReference type="EMBL" id="POG66426.1"/>
    </source>
</evidence>
<sequence>MRSEILYAIHVLMAIIAGVSATIQSAAVAKLQAKGGKSFSALVATLIGAFFILIYFLIDSRLQSPNFREVFINEPIYPWLSGLPIAIIILTLIFTVPNLGVAVVLSVMVASQLIFACIIDHFGLLGVTARDFTWQRGIGCISMVAGVVLISFY</sequence>
<reference evidence="2 3" key="2">
    <citation type="journal article" date="2018" name="New Phytol.">
        <title>High intraspecific genome diversity in the model arbuscular mycorrhizal symbiont Rhizophagus irregularis.</title>
        <authorList>
            <person name="Chen E.C.H."/>
            <person name="Morin E."/>
            <person name="Beaudet D."/>
            <person name="Noel J."/>
            <person name="Yildirir G."/>
            <person name="Ndikumana S."/>
            <person name="Charron P."/>
            <person name="St-Onge C."/>
            <person name="Giorgi J."/>
            <person name="Kruger M."/>
            <person name="Marton T."/>
            <person name="Ropars J."/>
            <person name="Grigoriev I.V."/>
            <person name="Hainaut M."/>
            <person name="Henrissat B."/>
            <person name="Roux C."/>
            <person name="Martin F."/>
            <person name="Corradi N."/>
        </authorList>
    </citation>
    <scope>NUCLEOTIDE SEQUENCE [LARGE SCALE GENOMIC DNA]</scope>
    <source>
        <strain evidence="2 3">DAOM 197198</strain>
    </source>
</reference>
<reference evidence="2 3" key="1">
    <citation type="journal article" date="2013" name="Proc. Natl. Acad. Sci. U.S.A.">
        <title>Genome of an arbuscular mycorrhizal fungus provides insight into the oldest plant symbiosis.</title>
        <authorList>
            <person name="Tisserant E."/>
            <person name="Malbreil M."/>
            <person name="Kuo A."/>
            <person name="Kohler A."/>
            <person name="Symeonidi A."/>
            <person name="Balestrini R."/>
            <person name="Charron P."/>
            <person name="Duensing N."/>
            <person name="Frei Dit Frey N."/>
            <person name="Gianinazzi-Pearson V."/>
            <person name="Gilbert L.B."/>
            <person name="Handa Y."/>
            <person name="Herr J.R."/>
            <person name="Hijri M."/>
            <person name="Koul R."/>
            <person name="Kawaguchi M."/>
            <person name="Krajinski F."/>
            <person name="Lammers P.J."/>
            <person name="Masclaux F.G."/>
            <person name="Murat C."/>
            <person name="Morin E."/>
            <person name="Ndikumana S."/>
            <person name="Pagni M."/>
            <person name="Petitpierre D."/>
            <person name="Requena N."/>
            <person name="Rosikiewicz P."/>
            <person name="Riley R."/>
            <person name="Saito K."/>
            <person name="San Clemente H."/>
            <person name="Shapiro H."/>
            <person name="van Tuinen D."/>
            <person name="Becard G."/>
            <person name="Bonfante P."/>
            <person name="Paszkowski U."/>
            <person name="Shachar-Hill Y.Y."/>
            <person name="Tuskan G.A."/>
            <person name="Young P.W."/>
            <person name="Sanders I.R."/>
            <person name="Henrissat B."/>
            <person name="Rensing S.A."/>
            <person name="Grigoriev I.V."/>
            <person name="Corradi N."/>
            <person name="Roux C."/>
            <person name="Martin F."/>
        </authorList>
    </citation>
    <scope>NUCLEOTIDE SEQUENCE [LARGE SCALE GENOMIC DNA]</scope>
    <source>
        <strain evidence="2 3">DAOM 197198</strain>
    </source>
</reference>
<dbReference type="Pfam" id="PF04657">
    <property type="entry name" value="DMT_YdcZ"/>
    <property type="match status" value="1"/>
</dbReference>
<feature type="transmembrane region" description="Helical" evidence="1">
    <location>
        <begin position="133"/>
        <end position="152"/>
    </location>
</feature>
<dbReference type="PANTHER" id="PTHR34821">
    <property type="entry name" value="INNER MEMBRANE PROTEIN YDCZ"/>
    <property type="match status" value="1"/>
</dbReference>
<dbReference type="GO" id="GO:0005886">
    <property type="term" value="C:plasma membrane"/>
    <property type="evidence" value="ECO:0007669"/>
    <property type="project" value="TreeGrafter"/>
</dbReference>
<keyword evidence="3" id="KW-1185">Reference proteome</keyword>
<feature type="transmembrane region" description="Helical" evidence="1">
    <location>
        <begin position="39"/>
        <end position="58"/>
    </location>
</feature>
<gene>
    <name evidence="2" type="ORF">GLOIN_2v1656975</name>
</gene>
<evidence type="ECO:0000256" key="1">
    <source>
        <dbReference type="SAM" id="Phobius"/>
    </source>
</evidence>
<name>A0A2P4PM09_RHIID</name>
<dbReference type="InterPro" id="IPR006750">
    <property type="entry name" value="YdcZ"/>
</dbReference>
<feature type="transmembrane region" description="Helical" evidence="1">
    <location>
        <begin position="6"/>
        <end position="27"/>
    </location>
</feature>
<dbReference type="VEuPathDB" id="FungiDB:RhiirFUN_010694"/>
<dbReference type="PANTHER" id="PTHR34821:SF2">
    <property type="entry name" value="INNER MEMBRANE PROTEIN YDCZ"/>
    <property type="match status" value="1"/>
</dbReference>
<comment type="caution">
    <text evidence="2">The sequence shown here is derived from an EMBL/GenBank/DDBJ whole genome shotgun (WGS) entry which is preliminary data.</text>
</comment>
<evidence type="ECO:0000313" key="3">
    <source>
        <dbReference type="Proteomes" id="UP000018888"/>
    </source>
</evidence>
<keyword evidence="1" id="KW-1133">Transmembrane helix</keyword>
<dbReference type="AlphaFoldDB" id="A0A2P4PM09"/>
<keyword evidence="1" id="KW-0812">Transmembrane</keyword>
<keyword evidence="1" id="KW-0472">Membrane</keyword>
<accession>A0A2P4PM09</accession>
<evidence type="ECO:0008006" key="4">
    <source>
        <dbReference type="Google" id="ProtNLM"/>
    </source>
</evidence>
<organism evidence="2 3">
    <name type="scientific">Rhizophagus irregularis (strain DAOM 181602 / DAOM 197198 / MUCL 43194)</name>
    <name type="common">Arbuscular mycorrhizal fungus</name>
    <name type="synonym">Glomus intraradices</name>
    <dbReference type="NCBI Taxonomy" id="747089"/>
    <lineage>
        <taxon>Eukaryota</taxon>
        <taxon>Fungi</taxon>
        <taxon>Fungi incertae sedis</taxon>
        <taxon>Mucoromycota</taxon>
        <taxon>Glomeromycotina</taxon>
        <taxon>Glomeromycetes</taxon>
        <taxon>Glomerales</taxon>
        <taxon>Glomeraceae</taxon>
        <taxon>Rhizophagus</taxon>
    </lineage>
</organism>